<keyword evidence="2" id="KW-1185">Reference proteome</keyword>
<dbReference type="Proteomes" id="UP001500420">
    <property type="component" value="Unassembled WGS sequence"/>
</dbReference>
<gene>
    <name evidence="1" type="ORF">GCM10009020_30720</name>
</gene>
<accession>A0AAV3TCE5</accession>
<proteinExistence type="predicted"/>
<protein>
    <submittedName>
        <fullName evidence="1">Uncharacterized protein</fullName>
    </submittedName>
</protein>
<sequence length="65" mass="7411">MSSTRFEVERPDGEERGVTVRCPEHGESEEFRPGERGGAFYCPGCAMEIEVQLHPPDWRDLGERC</sequence>
<dbReference type="RefSeq" id="WP_343774961.1">
    <property type="nucleotide sequence ID" value="NZ_BAAADV010000007.1"/>
</dbReference>
<dbReference type="AlphaFoldDB" id="A0AAV3TCE5"/>
<comment type="caution">
    <text evidence="1">The sequence shown here is derived from an EMBL/GenBank/DDBJ whole genome shotgun (WGS) entry which is preliminary data.</text>
</comment>
<reference evidence="1 2" key="1">
    <citation type="journal article" date="2019" name="Int. J. Syst. Evol. Microbiol.">
        <title>The Global Catalogue of Microorganisms (GCM) 10K type strain sequencing project: providing services to taxonomists for standard genome sequencing and annotation.</title>
        <authorList>
            <consortium name="The Broad Institute Genomics Platform"/>
            <consortium name="The Broad Institute Genome Sequencing Center for Infectious Disease"/>
            <person name="Wu L."/>
            <person name="Ma J."/>
        </authorList>
    </citation>
    <scope>NUCLEOTIDE SEQUENCE [LARGE SCALE GENOMIC DNA]</scope>
    <source>
        <strain evidence="1 2">JCM 16328</strain>
    </source>
</reference>
<evidence type="ECO:0000313" key="2">
    <source>
        <dbReference type="Proteomes" id="UP001500420"/>
    </source>
</evidence>
<name>A0AAV3TCE5_9EURY</name>
<evidence type="ECO:0000313" key="1">
    <source>
        <dbReference type="EMBL" id="GAA0679898.1"/>
    </source>
</evidence>
<organism evidence="1 2">
    <name type="scientific">Natronoarchaeum mannanilyticum</name>
    <dbReference type="NCBI Taxonomy" id="926360"/>
    <lineage>
        <taxon>Archaea</taxon>
        <taxon>Methanobacteriati</taxon>
        <taxon>Methanobacteriota</taxon>
        <taxon>Stenosarchaea group</taxon>
        <taxon>Halobacteria</taxon>
        <taxon>Halobacteriales</taxon>
        <taxon>Natronoarchaeaceae</taxon>
    </lineage>
</organism>
<dbReference type="EMBL" id="BAAADV010000007">
    <property type="protein sequence ID" value="GAA0679898.1"/>
    <property type="molecule type" value="Genomic_DNA"/>
</dbReference>